<reference evidence="1 2" key="1">
    <citation type="submission" date="2013-09" db="EMBL/GenBank/DDBJ databases">
        <authorList>
            <person name="Zeng Z."/>
            <person name="Chen C."/>
        </authorList>
    </citation>
    <scope>NUCLEOTIDE SEQUENCE [LARGE SCALE GENOMIC DNA]</scope>
    <source>
        <strain evidence="1 2">GH29-5</strain>
    </source>
</reference>
<keyword evidence="2" id="KW-1185">Reference proteome</keyword>
<dbReference type="OrthoDB" id="1220440at2"/>
<dbReference type="Pfam" id="PF13692">
    <property type="entry name" value="Glyco_trans_1_4"/>
    <property type="match status" value="1"/>
</dbReference>
<accession>A0A0A2MCM0</accession>
<protein>
    <recommendedName>
        <fullName evidence="3">Glycosyl transferase family 1 domain-containing protein</fullName>
    </recommendedName>
</protein>
<dbReference type="EMBL" id="JRLW01000009">
    <property type="protein sequence ID" value="KGO89381.1"/>
    <property type="molecule type" value="Genomic_DNA"/>
</dbReference>
<dbReference type="Gene3D" id="3.40.50.2000">
    <property type="entry name" value="Glycogen Phosphorylase B"/>
    <property type="match status" value="2"/>
</dbReference>
<gene>
    <name evidence="1" type="ORF">Q764_08350</name>
</gene>
<evidence type="ECO:0008006" key="3">
    <source>
        <dbReference type="Google" id="ProtNLM"/>
    </source>
</evidence>
<name>A0A0A2MCM0_9FLAO</name>
<sequence>MQKILFITWDGPQTSYMEGLFLPIFNAIKKTDAIDFHVIQFTWADQSKTDSIRKIADSFGIHYAAYKIQRKPIALLGSLFTLFQGKSFLQQYIDQHKIDVVMPRSTMPAVMVNRLRLKNTKIIFDADGLPLEERVDFSGLSKASKQYQWLKKEETRLLIKADGVLTRSQKAIAIHLKTIGNQFHDKFTVVFNGRNPEFFQPYASQKTAVRKMLGIPEDDFVFVYCGSLGPQYGWEEMLTIFKSYHTIKSTARFLIVSGNPEFVKDKIPEELQNSIIVKSVPFAEVPKFLSAADVAFAIRKPTFSMQGVAPIKLGEYLLMGLPTIASAGIGDTETLLENVPGTFLFEHNDAQAIEKAVTFVANLKYDPLLLREAGEKYFSLKKSAESYRKAFQKL</sequence>
<dbReference type="Proteomes" id="UP000030121">
    <property type="component" value="Unassembled WGS sequence"/>
</dbReference>
<dbReference type="RefSeq" id="WP_026981341.1">
    <property type="nucleotide sequence ID" value="NZ_JRLW01000009.1"/>
</dbReference>
<evidence type="ECO:0000313" key="1">
    <source>
        <dbReference type="EMBL" id="KGO89381.1"/>
    </source>
</evidence>
<dbReference type="SUPFAM" id="SSF53756">
    <property type="entry name" value="UDP-Glycosyltransferase/glycogen phosphorylase"/>
    <property type="match status" value="1"/>
</dbReference>
<dbReference type="eggNOG" id="COG0438">
    <property type="taxonomic scope" value="Bacteria"/>
</dbReference>
<evidence type="ECO:0000313" key="2">
    <source>
        <dbReference type="Proteomes" id="UP000030121"/>
    </source>
</evidence>
<dbReference type="STRING" id="1121899.GCA_000430025_00326"/>
<dbReference type="AlphaFoldDB" id="A0A0A2MCM0"/>
<comment type="caution">
    <text evidence="1">The sequence shown here is derived from an EMBL/GenBank/DDBJ whole genome shotgun (WGS) entry which is preliminary data.</text>
</comment>
<organism evidence="1 2">
    <name type="scientific">Flavobacterium suncheonense GH29-5 = DSM 17707</name>
    <dbReference type="NCBI Taxonomy" id="1121899"/>
    <lineage>
        <taxon>Bacteria</taxon>
        <taxon>Pseudomonadati</taxon>
        <taxon>Bacteroidota</taxon>
        <taxon>Flavobacteriia</taxon>
        <taxon>Flavobacteriales</taxon>
        <taxon>Flavobacteriaceae</taxon>
        <taxon>Flavobacterium</taxon>
    </lineage>
</organism>
<proteinExistence type="predicted"/>
<dbReference type="PANTHER" id="PTHR12526">
    <property type="entry name" value="GLYCOSYLTRANSFERASE"/>
    <property type="match status" value="1"/>
</dbReference>